<protein>
    <submittedName>
        <fullName evidence="1">Uncharacterized protein</fullName>
    </submittedName>
</protein>
<dbReference type="EMBL" id="CM037157">
    <property type="protein sequence ID" value="KAH7848813.1"/>
    <property type="molecule type" value="Genomic_DNA"/>
</dbReference>
<comment type="caution">
    <text evidence="1">The sequence shown here is derived from an EMBL/GenBank/DDBJ whole genome shotgun (WGS) entry which is preliminary data.</text>
</comment>
<organism evidence="1 2">
    <name type="scientific">Vaccinium darrowii</name>
    <dbReference type="NCBI Taxonomy" id="229202"/>
    <lineage>
        <taxon>Eukaryota</taxon>
        <taxon>Viridiplantae</taxon>
        <taxon>Streptophyta</taxon>
        <taxon>Embryophyta</taxon>
        <taxon>Tracheophyta</taxon>
        <taxon>Spermatophyta</taxon>
        <taxon>Magnoliopsida</taxon>
        <taxon>eudicotyledons</taxon>
        <taxon>Gunneridae</taxon>
        <taxon>Pentapetalae</taxon>
        <taxon>asterids</taxon>
        <taxon>Ericales</taxon>
        <taxon>Ericaceae</taxon>
        <taxon>Vaccinioideae</taxon>
        <taxon>Vaccinieae</taxon>
        <taxon>Vaccinium</taxon>
    </lineage>
</organism>
<sequence>MGNCWPSPVVNHSPVSTKPFTPVDSHAEKSNDRGAENRPTLPLPPPPPGSAEGRGVAAEEVPPSGRIVTPNLKVYKYTELKNATKNFRPDTVLGEGGFGRVFKGWVDEKTLAPSRAGVGMPVAVKKSSPDSSQGLKEWQAEVKFLGKVSHPNLVKLLGYCWEDRHFLLVYEYMLRGSLESHLFRKGAEALAWDTRLKIAVGAAQGLAFLHTTEKQVIYRDFKSSNILLDADFNAKLSDFGLAKSGPDNGDSHVTTGVVGTYGYAAPEYVSTGHLYVKSDVYGFGVVLLEIITGQRVLDLERSSGRQNLIDWARPFLPEKKKLMKIMDPQLADQYPSQAAFQTAELILRCLESEPKNRPSMEEVLEALQTIQAIKMNPKESKASAKHNQTAQRHQQSSGNYHHRHGHGHNRSPLQHKYDGGVAAGGGSGVVTERKMGNCTTKPSENTVLREAEEVAPISEITYTYAELKSITRNFSSETLLWKGELSRIFQGLVEVQNHAPLSKVGVRMPVAIVELTTRLDAVLAP</sequence>
<gene>
    <name evidence="1" type="ORF">Vadar_008346</name>
</gene>
<dbReference type="Proteomes" id="UP000828048">
    <property type="component" value="Chromosome 7"/>
</dbReference>
<name>A0ACB7Y6Y5_9ERIC</name>
<accession>A0ACB7Y6Y5</accession>
<keyword evidence="2" id="KW-1185">Reference proteome</keyword>
<evidence type="ECO:0000313" key="2">
    <source>
        <dbReference type="Proteomes" id="UP000828048"/>
    </source>
</evidence>
<reference evidence="1 2" key="1">
    <citation type="journal article" date="2021" name="Hortic Res">
        <title>High-quality reference genome and annotation aids understanding of berry development for evergreen blueberry (Vaccinium darrowii).</title>
        <authorList>
            <person name="Yu J."/>
            <person name="Hulse-Kemp A.M."/>
            <person name="Babiker E."/>
            <person name="Staton M."/>
        </authorList>
    </citation>
    <scope>NUCLEOTIDE SEQUENCE [LARGE SCALE GENOMIC DNA]</scope>
    <source>
        <strain evidence="2">cv. NJ 8807/NJ 8810</strain>
        <tissue evidence="1">Young leaf</tissue>
    </source>
</reference>
<evidence type="ECO:0000313" key="1">
    <source>
        <dbReference type="EMBL" id="KAH7848813.1"/>
    </source>
</evidence>
<proteinExistence type="predicted"/>